<gene>
    <name evidence="2" type="ORF">BSPP4475_04295</name>
</gene>
<feature type="transmembrane region" description="Helical" evidence="1">
    <location>
        <begin position="26"/>
        <end position="48"/>
    </location>
</feature>
<evidence type="ECO:0000313" key="2">
    <source>
        <dbReference type="EMBL" id="CAJ1001546.1"/>
    </source>
</evidence>
<accession>A0AA48M7U6</accession>
<organism evidence="2 3">
    <name type="scientific">Brevibacillus aydinogluensis</name>
    <dbReference type="NCBI Taxonomy" id="927786"/>
    <lineage>
        <taxon>Bacteria</taxon>
        <taxon>Bacillati</taxon>
        <taxon>Bacillota</taxon>
        <taxon>Bacilli</taxon>
        <taxon>Bacillales</taxon>
        <taxon>Paenibacillaceae</taxon>
        <taxon>Brevibacillus</taxon>
    </lineage>
</organism>
<dbReference type="KEGG" id="bayd:BSPP4475_04295"/>
<keyword evidence="3" id="KW-1185">Reference proteome</keyword>
<sequence>MKYAVVCAGLWLACLAAGLYFGYWNTFAVVGGAAWLFSAVCSGALLSGDRIRANYATETAEDRKQRQKWAGRLFLFGLPFVVTAIFLLWSTS</sequence>
<keyword evidence="1" id="KW-0812">Transmembrane</keyword>
<name>A0AA48M7U6_9BACL</name>
<feature type="transmembrane region" description="Helical" evidence="1">
    <location>
        <begin position="69"/>
        <end position="89"/>
    </location>
</feature>
<reference evidence="2" key="1">
    <citation type="submission" date="2023-07" db="EMBL/GenBank/DDBJ databases">
        <authorList>
            <person name="Ivanov I."/>
            <person name="Teneva D."/>
            <person name="Stoikov I."/>
        </authorList>
    </citation>
    <scope>NUCLEOTIDE SEQUENCE</scope>
    <source>
        <strain evidence="2">4475</strain>
    </source>
</reference>
<proteinExistence type="predicted"/>
<dbReference type="Proteomes" id="UP001189619">
    <property type="component" value="Chromosome"/>
</dbReference>
<keyword evidence="1" id="KW-0472">Membrane</keyword>
<keyword evidence="1" id="KW-1133">Transmembrane helix</keyword>
<dbReference type="RefSeq" id="WP_304415157.1">
    <property type="nucleotide sequence ID" value="NZ_OY569118.1"/>
</dbReference>
<protein>
    <submittedName>
        <fullName evidence="2">DUF5326 domain-containing protein</fullName>
    </submittedName>
</protein>
<dbReference type="Pfam" id="PF17247">
    <property type="entry name" value="DUF5316"/>
    <property type="match status" value="1"/>
</dbReference>
<evidence type="ECO:0000256" key="1">
    <source>
        <dbReference type="SAM" id="Phobius"/>
    </source>
</evidence>
<dbReference type="AlphaFoldDB" id="A0AA48M7U6"/>
<dbReference type="InterPro" id="IPR035167">
    <property type="entry name" value="DUF5316"/>
</dbReference>
<evidence type="ECO:0000313" key="3">
    <source>
        <dbReference type="Proteomes" id="UP001189619"/>
    </source>
</evidence>
<dbReference type="EMBL" id="OY569118">
    <property type="protein sequence ID" value="CAJ1001546.1"/>
    <property type="molecule type" value="Genomic_DNA"/>
</dbReference>